<keyword evidence="1" id="KW-0472">Membrane</keyword>
<evidence type="ECO:0000313" key="3">
    <source>
        <dbReference type="EMBL" id="TWT43523.1"/>
    </source>
</evidence>
<name>A0A5C5VZY9_9PLAN</name>
<proteinExistence type="predicted"/>
<reference evidence="3 4" key="1">
    <citation type="submission" date="2019-02" db="EMBL/GenBank/DDBJ databases">
        <title>Deep-cultivation of Planctomycetes and their phenomic and genomic characterization uncovers novel biology.</title>
        <authorList>
            <person name="Wiegand S."/>
            <person name="Jogler M."/>
            <person name="Boedeker C."/>
            <person name="Pinto D."/>
            <person name="Vollmers J."/>
            <person name="Rivas-Marin E."/>
            <person name="Kohn T."/>
            <person name="Peeters S.H."/>
            <person name="Heuer A."/>
            <person name="Rast P."/>
            <person name="Oberbeckmann S."/>
            <person name="Bunk B."/>
            <person name="Jeske O."/>
            <person name="Meyerdierks A."/>
            <person name="Storesund J.E."/>
            <person name="Kallscheuer N."/>
            <person name="Luecker S."/>
            <person name="Lage O.M."/>
            <person name="Pohl T."/>
            <person name="Merkel B.J."/>
            <person name="Hornburger P."/>
            <person name="Mueller R.-W."/>
            <person name="Bruemmer F."/>
            <person name="Labrenz M."/>
            <person name="Spormann A.M."/>
            <person name="Op Den Camp H."/>
            <person name="Overmann J."/>
            <person name="Amann R."/>
            <person name="Jetten M.S.M."/>
            <person name="Mascher T."/>
            <person name="Medema M.H."/>
            <person name="Devos D.P."/>
            <person name="Kaster A.-K."/>
            <person name="Ovreas L."/>
            <person name="Rohde M."/>
            <person name="Galperin M.Y."/>
            <person name="Jogler C."/>
        </authorList>
    </citation>
    <scope>NUCLEOTIDE SEQUENCE [LARGE SCALE GENOMIC DNA]</scope>
    <source>
        <strain evidence="3 4">KOR42</strain>
    </source>
</reference>
<feature type="transmembrane region" description="Helical" evidence="1">
    <location>
        <begin position="59"/>
        <end position="77"/>
    </location>
</feature>
<gene>
    <name evidence="3" type="ORF">KOR42_44640</name>
</gene>
<feature type="transmembrane region" description="Helical" evidence="1">
    <location>
        <begin position="6"/>
        <end position="22"/>
    </location>
</feature>
<dbReference type="PANTHER" id="PTHR22550">
    <property type="entry name" value="SPORE GERMINATION PROTEIN"/>
    <property type="match status" value="1"/>
</dbReference>
<dbReference type="InterPro" id="IPR050768">
    <property type="entry name" value="UPF0353/GerABKA_families"/>
</dbReference>
<dbReference type="Proteomes" id="UP000317243">
    <property type="component" value="Unassembled WGS sequence"/>
</dbReference>
<evidence type="ECO:0000313" key="4">
    <source>
        <dbReference type="Proteomes" id="UP000317243"/>
    </source>
</evidence>
<dbReference type="PANTHER" id="PTHR22550:SF14">
    <property type="entry name" value="VWFA DOMAIN-CONTAINING PROTEIN"/>
    <property type="match status" value="1"/>
</dbReference>
<keyword evidence="1" id="KW-1133">Transmembrane helix</keyword>
<dbReference type="AlphaFoldDB" id="A0A5C5VZY9"/>
<dbReference type="InterPro" id="IPR036465">
    <property type="entry name" value="vWFA_dom_sf"/>
</dbReference>
<sequence length="307" mass="34369">MSFHFLRPWWLLLLPIVVALWWRRQHWLNPTSGWKALMEPQFVEALTIGHQQRRNWSHLALLLCGVLAVISVAGPTWRLEPSPFSDDVVPVMLVLKASESMSLTDLMPSRMERAHLKIVDFAKQRSGQPLGLIAYAGSAHLVLPPTKDTSVVSTMASEISSEILPKPGEDVMLAIKLADRTLEDVGGTILVVADAISKYDPEDVSEFRKTSANCVIVWAIAREQTPELDSIRTFAREIDGSVVVISSDQTDAESLVRMTARKPVTIAEKQDGARWQEAGWWLVPFVALLLLTTFRREEFVHPKGESL</sequence>
<dbReference type="EMBL" id="SIHI01000032">
    <property type="protein sequence ID" value="TWT43523.1"/>
    <property type="molecule type" value="Genomic_DNA"/>
</dbReference>
<dbReference type="Pfam" id="PF13519">
    <property type="entry name" value="VWA_2"/>
    <property type="match status" value="1"/>
</dbReference>
<dbReference type="OrthoDB" id="9807628at2"/>
<dbReference type="RefSeq" id="WP_146511820.1">
    <property type="nucleotide sequence ID" value="NZ_SIHI01000032.1"/>
</dbReference>
<keyword evidence="1" id="KW-0812">Transmembrane</keyword>
<dbReference type="SUPFAM" id="SSF53300">
    <property type="entry name" value="vWA-like"/>
    <property type="match status" value="1"/>
</dbReference>
<feature type="domain" description="VWFA" evidence="2">
    <location>
        <begin position="91"/>
        <end position="194"/>
    </location>
</feature>
<evidence type="ECO:0000256" key="1">
    <source>
        <dbReference type="SAM" id="Phobius"/>
    </source>
</evidence>
<accession>A0A5C5VZY9</accession>
<protein>
    <recommendedName>
        <fullName evidence="2">VWFA domain-containing protein</fullName>
    </recommendedName>
</protein>
<dbReference type="InterPro" id="IPR002035">
    <property type="entry name" value="VWF_A"/>
</dbReference>
<dbReference type="Gene3D" id="3.40.50.410">
    <property type="entry name" value="von Willebrand factor, type A domain"/>
    <property type="match status" value="1"/>
</dbReference>
<comment type="caution">
    <text evidence="3">The sequence shown here is derived from an EMBL/GenBank/DDBJ whole genome shotgun (WGS) entry which is preliminary data.</text>
</comment>
<evidence type="ECO:0000259" key="2">
    <source>
        <dbReference type="Pfam" id="PF13519"/>
    </source>
</evidence>
<organism evidence="3 4">
    <name type="scientific">Thalassoglobus neptunius</name>
    <dbReference type="NCBI Taxonomy" id="1938619"/>
    <lineage>
        <taxon>Bacteria</taxon>
        <taxon>Pseudomonadati</taxon>
        <taxon>Planctomycetota</taxon>
        <taxon>Planctomycetia</taxon>
        <taxon>Planctomycetales</taxon>
        <taxon>Planctomycetaceae</taxon>
        <taxon>Thalassoglobus</taxon>
    </lineage>
</organism>
<keyword evidence="4" id="KW-1185">Reference proteome</keyword>